<evidence type="ECO:0000256" key="4">
    <source>
        <dbReference type="SAM" id="Phobius"/>
    </source>
</evidence>
<feature type="transmembrane region" description="Helical" evidence="4">
    <location>
        <begin position="21"/>
        <end position="39"/>
    </location>
</feature>
<accession>A0A1F5MGH9</accession>
<proteinExistence type="inferred from homology"/>
<comment type="similarity">
    <text evidence="3">Belongs to the peptidase M24B family.</text>
</comment>
<dbReference type="SUPFAM" id="SSF53092">
    <property type="entry name" value="Creatinase/prolidase N-terminal domain"/>
    <property type="match status" value="1"/>
</dbReference>
<dbReference type="PANTHER" id="PTHR46112:SF2">
    <property type="entry name" value="XAA-PRO AMINOPEPTIDASE P-RELATED"/>
    <property type="match status" value="1"/>
</dbReference>
<evidence type="ECO:0000256" key="3">
    <source>
        <dbReference type="RuleBase" id="RU000590"/>
    </source>
</evidence>
<evidence type="ECO:0000259" key="6">
    <source>
        <dbReference type="Pfam" id="PF01321"/>
    </source>
</evidence>
<dbReference type="GO" id="GO:0046872">
    <property type="term" value="F:metal ion binding"/>
    <property type="evidence" value="ECO:0007669"/>
    <property type="project" value="UniProtKB-KW"/>
</dbReference>
<keyword evidence="4" id="KW-0472">Membrane</keyword>
<dbReference type="InterPro" id="IPR001131">
    <property type="entry name" value="Peptidase_M24B_aminopep-P_CS"/>
</dbReference>
<comment type="caution">
    <text evidence="7">The sequence shown here is derived from an EMBL/GenBank/DDBJ whole genome shotgun (WGS) entry which is preliminary data.</text>
</comment>
<dbReference type="Gene3D" id="3.90.230.10">
    <property type="entry name" value="Creatinase/methionine aminopeptidase superfamily"/>
    <property type="match status" value="1"/>
</dbReference>
<reference evidence="7 8" key="1">
    <citation type="journal article" date="2016" name="Nat. Commun.">
        <title>Thousands of microbial genomes shed light on interconnected biogeochemical processes in an aquifer system.</title>
        <authorList>
            <person name="Anantharaman K."/>
            <person name="Brown C.T."/>
            <person name="Hug L.A."/>
            <person name="Sharon I."/>
            <person name="Castelle C.J."/>
            <person name="Probst A.J."/>
            <person name="Thomas B.C."/>
            <person name="Singh A."/>
            <person name="Wilkins M.J."/>
            <person name="Karaoz U."/>
            <person name="Brodie E.L."/>
            <person name="Williams K.H."/>
            <person name="Hubbard S.S."/>
            <person name="Banfield J.F."/>
        </authorList>
    </citation>
    <scope>NUCLEOTIDE SEQUENCE [LARGE SCALE GENOMIC DNA]</scope>
</reference>
<keyword evidence="2" id="KW-0378">Hydrolase</keyword>
<sequence>MFEKRIKDLRKKLLKEKLDGVLISSVASITYLTGYSNFFKEERDGYVFITSGGNYILTHSIYSKALKGKILNFEVIEISRRDPPEKILQNILKRETASIGIEEHDLRVYEYKRLNKAFKNLKNFELKVDRVIKNKHEIELISKACKVGDKVFEKVFKKIKLGMSEKQLVFEIESLIKKEDLDVSFRTIVAFGTNASAPHHLSGKTKLEMNQFIVMDFGVLFENYCSDMTRTVFFGNPSEKQKYIYNIVLESQKKAVEFLEKALKNKKSIKAADVDKTARDYIISKGYPSIPHSLGHGIGLEVHEGPHLSPKSKDILKEGMVFSIEPGIYLEGFGGVRIEDLFVLGKKGLKQITNSKKELIAV</sequence>
<feature type="domain" description="Peptidase M24" evidence="5">
    <location>
        <begin position="139"/>
        <end position="344"/>
    </location>
</feature>
<dbReference type="Proteomes" id="UP000183317">
    <property type="component" value="Unassembled WGS sequence"/>
</dbReference>
<evidence type="ECO:0000313" key="8">
    <source>
        <dbReference type="Proteomes" id="UP000183317"/>
    </source>
</evidence>
<dbReference type="AlphaFoldDB" id="A0A1F5MGH9"/>
<dbReference type="InterPro" id="IPR000587">
    <property type="entry name" value="Creatinase_N"/>
</dbReference>
<evidence type="ECO:0008006" key="9">
    <source>
        <dbReference type="Google" id="ProtNLM"/>
    </source>
</evidence>
<evidence type="ECO:0000313" key="7">
    <source>
        <dbReference type="EMBL" id="OGE64464.1"/>
    </source>
</evidence>
<dbReference type="EMBL" id="MFDU01000014">
    <property type="protein sequence ID" value="OGE64464.1"/>
    <property type="molecule type" value="Genomic_DNA"/>
</dbReference>
<dbReference type="Gene3D" id="3.40.350.10">
    <property type="entry name" value="Creatinase/prolidase N-terminal domain"/>
    <property type="match status" value="1"/>
</dbReference>
<gene>
    <name evidence="7" type="ORF">A3J13_02030</name>
</gene>
<keyword evidence="4" id="KW-1133">Transmembrane helix</keyword>
<name>A0A1F5MGH9_9BACT</name>
<dbReference type="Pfam" id="PF00557">
    <property type="entry name" value="Peptidase_M24"/>
    <property type="match status" value="1"/>
</dbReference>
<evidence type="ECO:0000256" key="1">
    <source>
        <dbReference type="ARBA" id="ARBA00022723"/>
    </source>
</evidence>
<dbReference type="InterPro" id="IPR036005">
    <property type="entry name" value="Creatinase/aminopeptidase-like"/>
</dbReference>
<dbReference type="SUPFAM" id="SSF55920">
    <property type="entry name" value="Creatinase/aminopeptidase"/>
    <property type="match status" value="1"/>
</dbReference>
<keyword evidence="1 3" id="KW-0479">Metal-binding</keyword>
<dbReference type="InterPro" id="IPR000994">
    <property type="entry name" value="Pept_M24"/>
</dbReference>
<dbReference type="PANTHER" id="PTHR46112">
    <property type="entry name" value="AMINOPEPTIDASE"/>
    <property type="match status" value="1"/>
</dbReference>
<feature type="domain" description="Creatinase N-terminal" evidence="6">
    <location>
        <begin position="5"/>
        <end position="129"/>
    </location>
</feature>
<dbReference type="InterPro" id="IPR050659">
    <property type="entry name" value="Peptidase_M24B"/>
</dbReference>
<evidence type="ECO:0000256" key="2">
    <source>
        <dbReference type="ARBA" id="ARBA00022801"/>
    </source>
</evidence>
<keyword evidence="4" id="KW-0812">Transmembrane</keyword>
<dbReference type="Pfam" id="PF01321">
    <property type="entry name" value="Creatinase_N"/>
    <property type="match status" value="1"/>
</dbReference>
<evidence type="ECO:0000259" key="5">
    <source>
        <dbReference type="Pfam" id="PF00557"/>
    </source>
</evidence>
<dbReference type="InterPro" id="IPR029149">
    <property type="entry name" value="Creatin/AminoP/Spt16_N"/>
</dbReference>
<organism evidence="7 8">
    <name type="scientific">Candidatus Daviesbacteria bacterium RIFCSPLOWO2_02_FULL_36_8</name>
    <dbReference type="NCBI Taxonomy" id="1797793"/>
    <lineage>
        <taxon>Bacteria</taxon>
        <taxon>Candidatus Daviesiibacteriota</taxon>
    </lineage>
</organism>
<dbReference type="PROSITE" id="PS00491">
    <property type="entry name" value="PROLINE_PEPTIDASE"/>
    <property type="match status" value="1"/>
</dbReference>
<protein>
    <recommendedName>
        <fullName evidence="9">Xaa-Pro dipeptidase</fullName>
    </recommendedName>
</protein>
<dbReference type="GO" id="GO:0016787">
    <property type="term" value="F:hydrolase activity"/>
    <property type="evidence" value="ECO:0007669"/>
    <property type="project" value="UniProtKB-KW"/>
</dbReference>
<dbReference type="CDD" id="cd01092">
    <property type="entry name" value="APP-like"/>
    <property type="match status" value="1"/>
</dbReference>